<evidence type="ECO:0000256" key="1">
    <source>
        <dbReference type="ARBA" id="ARBA00004194"/>
    </source>
</evidence>
<evidence type="ECO:0000256" key="7">
    <source>
        <dbReference type="ARBA" id="ARBA00023034"/>
    </source>
</evidence>
<feature type="transmembrane region" description="Helical" evidence="12">
    <location>
        <begin position="287"/>
        <end position="308"/>
    </location>
</feature>
<dbReference type="Pfam" id="PF03388">
    <property type="entry name" value="Lectin_leg-like"/>
    <property type="match status" value="1"/>
</dbReference>
<dbReference type="Proteomes" id="UP001152798">
    <property type="component" value="Chromosome 6"/>
</dbReference>
<dbReference type="GO" id="GO:0005793">
    <property type="term" value="C:endoplasmic reticulum-Golgi intermediate compartment"/>
    <property type="evidence" value="ECO:0007669"/>
    <property type="project" value="TreeGrafter"/>
</dbReference>
<keyword evidence="5" id="KW-0430">Lectin</keyword>
<keyword evidence="9" id="KW-1015">Disulfide bond</keyword>
<keyword evidence="4 13" id="KW-0732">Signal</keyword>
<evidence type="ECO:0000256" key="3">
    <source>
        <dbReference type="ARBA" id="ARBA00022723"/>
    </source>
</evidence>
<keyword evidence="3" id="KW-0479">Metal-binding</keyword>
<dbReference type="SUPFAM" id="SSF49899">
    <property type="entry name" value="Concanavalin A-like lectins/glucanases"/>
    <property type="match status" value="1"/>
</dbReference>
<evidence type="ECO:0000256" key="4">
    <source>
        <dbReference type="ARBA" id="ARBA00022729"/>
    </source>
</evidence>
<feature type="domain" description="L-type lectin-like" evidence="14">
    <location>
        <begin position="25"/>
        <end position="248"/>
    </location>
</feature>
<dbReference type="GO" id="GO:0030134">
    <property type="term" value="C:COPII-coated ER to Golgi transport vesicle"/>
    <property type="evidence" value="ECO:0007669"/>
    <property type="project" value="TreeGrafter"/>
</dbReference>
<sequence>MKDTSILVFICFLTFAYVRSESSKDYLKREHSLIKPYQGTGMMVPFWDFSGSTLVTPNLVRITPDQQSKQGSIWNSVSCTVPSWEMQVQFKIHGHGKELFGDGMAIWYAKERMQPGPVFGNQDYFHGLVVFIDTYSNHNGEHNHQHPYISAMINNGTLHYDHDKDGTHTELAGCEAKLRNVFYDTNVAIRYEQDTLTVLTDVENKGEWKECFKVHGVKLPTGYFFGVSAATGDLSDNHDIISLRLFELDSSDIVEDRSKILPSALKYEAPRERIEDVKPAWSGTKTFFIMLLGAILLIGVAVGAVYAYQQHQTNSRKRFYY</sequence>
<evidence type="ECO:0000256" key="9">
    <source>
        <dbReference type="ARBA" id="ARBA00023157"/>
    </source>
</evidence>
<feature type="chain" id="PRO_5040375398" description="L-type lectin-like domain-containing protein" evidence="13">
    <location>
        <begin position="21"/>
        <end position="321"/>
    </location>
</feature>
<keyword evidence="16" id="KW-1185">Reference proteome</keyword>
<keyword evidence="7" id="KW-0333">Golgi apparatus</keyword>
<proteinExistence type="predicted"/>
<evidence type="ECO:0000256" key="10">
    <source>
        <dbReference type="ARBA" id="ARBA00023180"/>
    </source>
</evidence>
<evidence type="ECO:0000256" key="11">
    <source>
        <dbReference type="ARBA" id="ARBA00046288"/>
    </source>
</evidence>
<feature type="signal peptide" evidence="13">
    <location>
        <begin position="1"/>
        <end position="20"/>
    </location>
</feature>
<dbReference type="GO" id="GO:0006888">
    <property type="term" value="P:endoplasmic reticulum to Golgi vesicle-mediated transport"/>
    <property type="evidence" value="ECO:0007669"/>
    <property type="project" value="TreeGrafter"/>
</dbReference>
<evidence type="ECO:0000259" key="14">
    <source>
        <dbReference type="PROSITE" id="PS51328"/>
    </source>
</evidence>
<dbReference type="GO" id="GO:0000139">
    <property type="term" value="C:Golgi membrane"/>
    <property type="evidence" value="ECO:0007669"/>
    <property type="project" value="UniProtKB-SubCell"/>
</dbReference>
<keyword evidence="10" id="KW-0325">Glycoprotein</keyword>
<reference evidence="15" key="1">
    <citation type="submission" date="2022-01" db="EMBL/GenBank/DDBJ databases">
        <authorList>
            <person name="King R."/>
        </authorList>
    </citation>
    <scope>NUCLEOTIDE SEQUENCE</scope>
</reference>
<dbReference type="InterPro" id="IPR013320">
    <property type="entry name" value="ConA-like_dom_sf"/>
</dbReference>
<keyword evidence="2 12" id="KW-0812">Transmembrane</keyword>
<dbReference type="Gene3D" id="2.60.120.200">
    <property type="match status" value="1"/>
</dbReference>
<accession>A0A9P0HLC8</accession>
<evidence type="ECO:0000256" key="8">
    <source>
        <dbReference type="ARBA" id="ARBA00023136"/>
    </source>
</evidence>
<dbReference type="PANTHER" id="PTHR12223">
    <property type="entry name" value="VESICULAR MANNOSE-BINDING LECTIN"/>
    <property type="match status" value="1"/>
</dbReference>
<gene>
    <name evidence="15" type="ORF">NEZAVI_LOCUS13129</name>
</gene>
<dbReference type="GO" id="GO:0046872">
    <property type="term" value="F:metal ion binding"/>
    <property type="evidence" value="ECO:0007669"/>
    <property type="project" value="UniProtKB-KW"/>
</dbReference>
<evidence type="ECO:0000313" key="15">
    <source>
        <dbReference type="EMBL" id="CAH1404775.1"/>
    </source>
</evidence>
<dbReference type="OrthoDB" id="270293at2759"/>
<dbReference type="AlphaFoldDB" id="A0A9P0HLC8"/>
<keyword evidence="6 12" id="KW-1133">Transmembrane helix</keyword>
<evidence type="ECO:0000256" key="2">
    <source>
        <dbReference type="ARBA" id="ARBA00022692"/>
    </source>
</evidence>
<evidence type="ECO:0000313" key="16">
    <source>
        <dbReference type="Proteomes" id="UP001152798"/>
    </source>
</evidence>
<dbReference type="GO" id="GO:0005537">
    <property type="term" value="F:D-mannose binding"/>
    <property type="evidence" value="ECO:0007669"/>
    <property type="project" value="TreeGrafter"/>
</dbReference>
<dbReference type="GO" id="GO:0005789">
    <property type="term" value="C:endoplasmic reticulum membrane"/>
    <property type="evidence" value="ECO:0007669"/>
    <property type="project" value="TreeGrafter"/>
</dbReference>
<dbReference type="EMBL" id="OV725082">
    <property type="protein sequence ID" value="CAH1404775.1"/>
    <property type="molecule type" value="Genomic_DNA"/>
</dbReference>
<dbReference type="InterPro" id="IPR051136">
    <property type="entry name" value="Intracellular_Lectin-GPT"/>
</dbReference>
<evidence type="ECO:0000256" key="13">
    <source>
        <dbReference type="SAM" id="SignalP"/>
    </source>
</evidence>
<comment type="subcellular location">
    <subcellularLocation>
        <location evidence="11">Endomembrane system</location>
        <topology evidence="11">Single-pass type I membrane protein</topology>
    </subcellularLocation>
    <subcellularLocation>
        <location evidence="1">Golgi apparatus membrane</location>
        <topology evidence="1">Single-pass membrane protein</topology>
    </subcellularLocation>
</comment>
<dbReference type="PROSITE" id="PS51328">
    <property type="entry name" value="L_LECTIN_LIKE"/>
    <property type="match status" value="1"/>
</dbReference>
<name>A0A9P0HLC8_NEZVI</name>
<keyword evidence="8 12" id="KW-0472">Membrane</keyword>
<dbReference type="InterPro" id="IPR005052">
    <property type="entry name" value="Lectin_leg"/>
</dbReference>
<evidence type="ECO:0000256" key="5">
    <source>
        <dbReference type="ARBA" id="ARBA00022734"/>
    </source>
</evidence>
<organism evidence="15 16">
    <name type="scientific">Nezara viridula</name>
    <name type="common">Southern green stink bug</name>
    <name type="synonym">Cimex viridulus</name>
    <dbReference type="NCBI Taxonomy" id="85310"/>
    <lineage>
        <taxon>Eukaryota</taxon>
        <taxon>Metazoa</taxon>
        <taxon>Ecdysozoa</taxon>
        <taxon>Arthropoda</taxon>
        <taxon>Hexapoda</taxon>
        <taxon>Insecta</taxon>
        <taxon>Pterygota</taxon>
        <taxon>Neoptera</taxon>
        <taxon>Paraneoptera</taxon>
        <taxon>Hemiptera</taxon>
        <taxon>Heteroptera</taxon>
        <taxon>Panheteroptera</taxon>
        <taxon>Pentatomomorpha</taxon>
        <taxon>Pentatomoidea</taxon>
        <taxon>Pentatomidae</taxon>
        <taxon>Pentatominae</taxon>
        <taxon>Nezara</taxon>
    </lineage>
</organism>
<evidence type="ECO:0000256" key="12">
    <source>
        <dbReference type="SAM" id="Phobius"/>
    </source>
</evidence>
<evidence type="ECO:0000256" key="6">
    <source>
        <dbReference type="ARBA" id="ARBA00022989"/>
    </source>
</evidence>
<dbReference type="FunFam" id="2.60.120.200:FF:000017">
    <property type="entry name" value="Vesicular integral-membrane protein VIP36"/>
    <property type="match status" value="1"/>
</dbReference>
<protein>
    <recommendedName>
        <fullName evidence="14">L-type lectin-like domain-containing protein</fullName>
    </recommendedName>
</protein>
<dbReference type="PANTHER" id="PTHR12223:SF45">
    <property type="entry name" value="RE50040P"/>
    <property type="match status" value="1"/>
</dbReference>